<dbReference type="AlphaFoldDB" id="A0A1V9H386"/>
<evidence type="ECO:0000313" key="2">
    <source>
        <dbReference type="EMBL" id="OQP77359.1"/>
    </source>
</evidence>
<reference evidence="2 3" key="2">
    <citation type="journal article" date="2017" name="Plant Pathol.">
        <title>Pathogenicity and virulence gene content of Xanthomonas strains infecting Araceae, formerly known as Xanthomonas axonopodis pv. dieffenbachiae.</title>
        <authorList>
            <person name="Constantin E.C."/>
            <person name="Haegeman A."/>
            <person name="Van Vaerenbergh J."/>
            <person name="Baeyen S."/>
            <person name="Van Malderghem C."/>
            <person name="Maes M."/>
            <person name="Cottyn B."/>
        </authorList>
    </citation>
    <scope>NUCLEOTIDE SEQUENCE [LARGE SCALE GENOMIC DNA]</scope>
    <source>
        <strain evidence="2 3">LMG 25940</strain>
    </source>
</reference>
<protein>
    <submittedName>
        <fullName evidence="2">Uncharacterized protein</fullName>
    </submittedName>
</protein>
<dbReference type="Proteomes" id="UP000050546">
    <property type="component" value="Unassembled WGS sequence"/>
</dbReference>
<accession>A0A1V9H386</accession>
<keyword evidence="1" id="KW-0472">Membrane</keyword>
<reference evidence="2 3" key="1">
    <citation type="journal article" date="2016" name="Plant Pathol.">
        <title>Genetic characterization of strains named as Xanthomonas axonopodis pv. dieffenbachiae leads to a taxonomic revision of the X. axonopodis species complex.</title>
        <authorList>
            <person name="Constantin E.C."/>
            <person name="Cleenwerck I."/>
            <person name="Maes M."/>
            <person name="Baeyen S."/>
            <person name="Van Malderghem C."/>
            <person name="De Vos P."/>
            <person name="Cottyn B."/>
        </authorList>
    </citation>
    <scope>NUCLEOTIDE SEQUENCE [LARGE SCALE GENOMIC DNA]</scope>
    <source>
        <strain evidence="2 3">LMG 25940</strain>
    </source>
</reference>
<dbReference type="EMBL" id="JPYI02000081">
    <property type="protein sequence ID" value="OQP77359.1"/>
    <property type="molecule type" value="Genomic_DNA"/>
</dbReference>
<proteinExistence type="predicted"/>
<feature type="transmembrane region" description="Helical" evidence="1">
    <location>
        <begin position="76"/>
        <end position="106"/>
    </location>
</feature>
<organism evidence="2 3">
    <name type="scientific">Xanthomonas phaseoli pv. dieffenbachiae</name>
    <dbReference type="NCBI Taxonomy" id="92828"/>
    <lineage>
        <taxon>Bacteria</taxon>
        <taxon>Pseudomonadati</taxon>
        <taxon>Pseudomonadota</taxon>
        <taxon>Gammaproteobacteria</taxon>
        <taxon>Lysobacterales</taxon>
        <taxon>Lysobacteraceae</taxon>
        <taxon>Xanthomonas</taxon>
    </lineage>
</organism>
<sequence>MERPMSYQPVPTVSVMTPQTRFTLCFCIAVLLAGPFGLIIGPVLSRLFRRRAERLHPTAAYAAAQRSAGHFNAGQLWAITICGVFGLIGLVALVPTLFFMMLSIVAG</sequence>
<evidence type="ECO:0000313" key="3">
    <source>
        <dbReference type="Proteomes" id="UP000050546"/>
    </source>
</evidence>
<name>A0A1V9H386_9XANT</name>
<keyword evidence="1" id="KW-0812">Transmembrane</keyword>
<keyword evidence="1" id="KW-1133">Transmembrane helix</keyword>
<comment type="caution">
    <text evidence="2">The sequence shown here is derived from an EMBL/GenBank/DDBJ whole genome shotgun (WGS) entry which is preliminary data.</text>
</comment>
<feature type="transmembrane region" description="Helical" evidence="1">
    <location>
        <begin position="20"/>
        <end position="44"/>
    </location>
</feature>
<evidence type="ECO:0000256" key="1">
    <source>
        <dbReference type="SAM" id="Phobius"/>
    </source>
</evidence>
<gene>
    <name evidence="2" type="ORF">IM53_013600</name>
</gene>